<name>A0ABQ7QVK5_PLUXY</name>
<evidence type="ECO:0000256" key="8">
    <source>
        <dbReference type="ARBA" id="ARBA00023065"/>
    </source>
</evidence>
<keyword evidence="11 12" id="KW-0407">Ion channel</keyword>
<evidence type="ECO:0000256" key="6">
    <source>
        <dbReference type="ARBA" id="ARBA00022989"/>
    </source>
</evidence>
<evidence type="ECO:0000256" key="4">
    <source>
        <dbReference type="ARBA" id="ARBA00022461"/>
    </source>
</evidence>
<keyword evidence="6" id="KW-1133">Transmembrane helix</keyword>
<comment type="similarity">
    <text evidence="2 12">Belongs to the amiloride-sensitive sodium channel (TC 1.A.6) family.</text>
</comment>
<evidence type="ECO:0000256" key="9">
    <source>
        <dbReference type="ARBA" id="ARBA00023136"/>
    </source>
</evidence>
<comment type="caution">
    <text evidence="13">The sequence shown here is derived from an EMBL/GenBank/DDBJ whole genome shotgun (WGS) entry which is preliminary data.</text>
</comment>
<evidence type="ECO:0000256" key="5">
    <source>
        <dbReference type="ARBA" id="ARBA00022692"/>
    </source>
</evidence>
<keyword evidence="4 12" id="KW-0894">Sodium channel</keyword>
<proteinExistence type="inferred from homology"/>
<comment type="subcellular location">
    <subcellularLocation>
        <location evidence="1">Membrane</location>
        <topology evidence="1">Multi-pass membrane protein</topology>
    </subcellularLocation>
</comment>
<keyword evidence="7" id="KW-0915">Sodium</keyword>
<sequence length="112" mass="12516">MSDKIMELSPNLRKCRIYSEEPLEWFPAGGKLLCTLECEMRFTARQCGCLRPNHPLPPGLRACRAYKLACARHAGVSSTEFCDCPSTCQADRAIIRKQSFPLALNNATLDPI</sequence>
<evidence type="ECO:0000256" key="12">
    <source>
        <dbReference type="RuleBase" id="RU000679"/>
    </source>
</evidence>
<evidence type="ECO:0000256" key="7">
    <source>
        <dbReference type="ARBA" id="ARBA00023053"/>
    </source>
</evidence>
<evidence type="ECO:0000256" key="10">
    <source>
        <dbReference type="ARBA" id="ARBA00023201"/>
    </source>
</evidence>
<keyword evidence="8 12" id="KW-0406">Ion transport</keyword>
<dbReference type="Pfam" id="PF00858">
    <property type="entry name" value="ASC"/>
    <property type="match status" value="1"/>
</dbReference>
<reference evidence="13 14" key="1">
    <citation type="submission" date="2021-06" db="EMBL/GenBank/DDBJ databases">
        <title>A haploid diamondback moth (Plutella xylostella L.) genome assembly resolves 31 chromosomes and identifies a diamide resistance mutation.</title>
        <authorList>
            <person name="Ward C.M."/>
            <person name="Perry K.D."/>
            <person name="Baker G."/>
            <person name="Powis K."/>
            <person name="Heckel D.G."/>
            <person name="Baxter S.W."/>
        </authorList>
    </citation>
    <scope>NUCLEOTIDE SEQUENCE [LARGE SCALE GENOMIC DNA]</scope>
    <source>
        <strain evidence="13 14">LV</strain>
        <tissue evidence="13">Single pupa</tissue>
    </source>
</reference>
<keyword evidence="9" id="KW-0472">Membrane</keyword>
<evidence type="ECO:0000256" key="11">
    <source>
        <dbReference type="ARBA" id="ARBA00023303"/>
    </source>
</evidence>
<gene>
    <name evidence="13" type="ORF">JYU34_004971</name>
</gene>
<keyword evidence="10 12" id="KW-0739">Sodium transport</keyword>
<evidence type="ECO:0000256" key="3">
    <source>
        <dbReference type="ARBA" id="ARBA00022448"/>
    </source>
</evidence>
<protein>
    <submittedName>
        <fullName evidence="13">Uncharacterized protein</fullName>
    </submittedName>
</protein>
<evidence type="ECO:0000256" key="1">
    <source>
        <dbReference type="ARBA" id="ARBA00004141"/>
    </source>
</evidence>
<dbReference type="InterPro" id="IPR001873">
    <property type="entry name" value="ENaC"/>
</dbReference>
<dbReference type="Gene3D" id="1.10.287.820">
    <property type="entry name" value="Acid-sensing ion channel domain"/>
    <property type="match status" value="1"/>
</dbReference>
<organism evidence="13 14">
    <name type="scientific">Plutella xylostella</name>
    <name type="common">Diamondback moth</name>
    <name type="synonym">Plutella maculipennis</name>
    <dbReference type="NCBI Taxonomy" id="51655"/>
    <lineage>
        <taxon>Eukaryota</taxon>
        <taxon>Metazoa</taxon>
        <taxon>Ecdysozoa</taxon>
        <taxon>Arthropoda</taxon>
        <taxon>Hexapoda</taxon>
        <taxon>Insecta</taxon>
        <taxon>Pterygota</taxon>
        <taxon>Neoptera</taxon>
        <taxon>Endopterygota</taxon>
        <taxon>Lepidoptera</taxon>
        <taxon>Glossata</taxon>
        <taxon>Ditrysia</taxon>
        <taxon>Yponomeutoidea</taxon>
        <taxon>Plutellidae</taxon>
        <taxon>Plutella</taxon>
    </lineage>
</organism>
<accession>A0ABQ7QVK5</accession>
<evidence type="ECO:0000256" key="2">
    <source>
        <dbReference type="ARBA" id="ARBA00007193"/>
    </source>
</evidence>
<keyword evidence="14" id="KW-1185">Reference proteome</keyword>
<keyword evidence="3 12" id="KW-0813">Transport</keyword>
<evidence type="ECO:0000313" key="14">
    <source>
        <dbReference type="Proteomes" id="UP000823941"/>
    </source>
</evidence>
<evidence type="ECO:0000313" key="13">
    <source>
        <dbReference type="EMBL" id="KAG7309082.1"/>
    </source>
</evidence>
<keyword evidence="5 12" id="KW-0812">Transmembrane</keyword>
<dbReference type="Proteomes" id="UP000823941">
    <property type="component" value="Chromosome 7"/>
</dbReference>
<dbReference type="EMBL" id="JAHIBW010000007">
    <property type="protein sequence ID" value="KAG7309082.1"/>
    <property type="molecule type" value="Genomic_DNA"/>
</dbReference>